<evidence type="ECO:0008006" key="4">
    <source>
        <dbReference type="Google" id="ProtNLM"/>
    </source>
</evidence>
<name>A0ABX8KSQ5_9CORY</name>
<feature type="region of interest" description="Disordered" evidence="1">
    <location>
        <begin position="64"/>
        <end position="84"/>
    </location>
</feature>
<proteinExistence type="predicted"/>
<evidence type="ECO:0000313" key="2">
    <source>
        <dbReference type="EMBL" id="QXB17899.1"/>
    </source>
</evidence>
<dbReference type="Proteomes" id="UP000683520">
    <property type="component" value="Chromosome"/>
</dbReference>
<dbReference type="GeneID" id="92750185"/>
<dbReference type="EMBL" id="CP077302">
    <property type="protein sequence ID" value="QXB17899.1"/>
    <property type="molecule type" value="Genomic_DNA"/>
</dbReference>
<organism evidence="2 3">
    <name type="scientific">Corynebacterium coyleae</name>
    <dbReference type="NCBI Taxonomy" id="53374"/>
    <lineage>
        <taxon>Bacteria</taxon>
        <taxon>Bacillati</taxon>
        <taxon>Actinomycetota</taxon>
        <taxon>Actinomycetes</taxon>
        <taxon>Mycobacteriales</taxon>
        <taxon>Corynebacteriaceae</taxon>
        <taxon>Corynebacterium</taxon>
    </lineage>
</organism>
<accession>A0ABX8KSQ5</accession>
<sequence length="84" mass="9427">MNIHITDTDTGRELWTVQQCANHCNVTDATWRSYSRANNKLGVPTPVARLTKQTPLWDAEAVKTWHANRPGSPIPNSPSRTTDK</sequence>
<protein>
    <recommendedName>
        <fullName evidence="4">Transcriptional regulator</fullName>
    </recommendedName>
</protein>
<evidence type="ECO:0000256" key="1">
    <source>
        <dbReference type="SAM" id="MobiDB-lite"/>
    </source>
</evidence>
<gene>
    <name evidence="2" type="ORF">I6L55_08335</name>
</gene>
<dbReference type="RefSeq" id="WP_092101803.1">
    <property type="nucleotide sequence ID" value="NZ_CP047198.1"/>
</dbReference>
<keyword evidence="3" id="KW-1185">Reference proteome</keyword>
<reference evidence="2 3" key="1">
    <citation type="submission" date="2021-06" db="EMBL/GenBank/DDBJ databases">
        <title>FDA dAtabase for Regulatory Grade micrObial Sequences (FDA-ARGOS): Supporting development and validation of Infectious Disease Dx tests.</title>
        <authorList>
            <person name="Sproer C."/>
            <person name="Gronow S."/>
            <person name="Severitt S."/>
            <person name="Schroder I."/>
            <person name="Tallon L."/>
            <person name="Sadzewicz L."/>
            <person name="Zhao X."/>
            <person name="Boylan J."/>
            <person name="Ott S."/>
            <person name="Bowen H."/>
            <person name="Vavikolanu K."/>
            <person name="Mehta A."/>
            <person name="Aluvathingal J."/>
            <person name="Nadendla S."/>
            <person name="Lowell S."/>
            <person name="Myers T."/>
            <person name="Yan Y."/>
        </authorList>
    </citation>
    <scope>NUCLEOTIDE SEQUENCE [LARGE SCALE GENOMIC DNA]</scope>
    <source>
        <strain evidence="2 3">FDAARGOS 1425</strain>
    </source>
</reference>
<evidence type="ECO:0000313" key="3">
    <source>
        <dbReference type="Proteomes" id="UP000683520"/>
    </source>
</evidence>